<evidence type="ECO:0000256" key="5">
    <source>
        <dbReference type="ARBA" id="ARBA00022980"/>
    </source>
</evidence>
<dbReference type="Pfam" id="PF04133">
    <property type="entry name" value="Vps55"/>
    <property type="match status" value="1"/>
</dbReference>
<feature type="transmembrane region" description="Helical" evidence="9">
    <location>
        <begin position="125"/>
        <end position="143"/>
    </location>
</feature>
<sequence length="185" mass="21199">MWNVHSRFLARTVWVRNGEVDLAYRALNRVLNNESVFKTARLWERYEKPFRKRGRLCYENVVLLAFLASIGLTLLILGCALAEYNWWPTFVIIFYVLSPIPIAIGRRCTSDSSYTMRDTSPCADLMWFITSVIVVSAFGLPAVMYRTSIIQVGSMAFIMSANLVIFTTITIYFMTFGSDDSLPNF</sequence>
<protein>
    <submittedName>
        <fullName evidence="11">Uncharacterized protein</fullName>
    </submittedName>
</protein>
<evidence type="ECO:0000256" key="8">
    <source>
        <dbReference type="ARBA" id="ARBA00023274"/>
    </source>
</evidence>
<keyword evidence="5" id="KW-0689">Ribosomal protein</keyword>
<evidence type="ECO:0000313" key="14">
    <source>
        <dbReference type="EMBL" id="CAF4667676.1"/>
    </source>
</evidence>
<proteinExistence type="inferred from homology"/>
<dbReference type="EMBL" id="CAJOBS010000788">
    <property type="protein sequence ID" value="CAF4642036.1"/>
    <property type="molecule type" value="Genomic_DNA"/>
</dbReference>
<dbReference type="GO" id="GO:0003735">
    <property type="term" value="F:structural constituent of ribosome"/>
    <property type="evidence" value="ECO:0007669"/>
    <property type="project" value="InterPro"/>
</dbReference>
<evidence type="ECO:0000256" key="4">
    <source>
        <dbReference type="ARBA" id="ARBA00022692"/>
    </source>
</evidence>
<dbReference type="EMBL" id="CAJOBP010000446">
    <property type="protein sequence ID" value="CAF4179669.1"/>
    <property type="molecule type" value="Genomic_DNA"/>
</dbReference>
<evidence type="ECO:0000313" key="13">
    <source>
        <dbReference type="EMBL" id="CAF4642036.1"/>
    </source>
</evidence>
<dbReference type="Proteomes" id="UP000663873">
    <property type="component" value="Unassembled WGS sequence"/>
</dbReference>
<keyword evidence="16" id="KW-1185">Reference proteome</keyword>
<dbReference type="Proteomes" id="UP000663848">
    <property type="component" value="Unassembled WGS sequence"/>
</dbReference>
<comment type="similarity">
    <text evidence="2">Belongs to the OB-RGRP/VPS55 family.</text>
</comment>
<feature type="transmembrane region" description="Helical" evidence="9">
    <location>
        <begin position="56"/>
        <end position="78"/>
    </location>
</feature>
<feature type="transmembrane region" description="Helical" evidence="9">
    <location>
        <begin position="149"/>
        <end position="173"/>
    </location>
</feature>
<evidence type="ECO:0000313" key="11">
    <source>
        <dbReference type="EMBL" id="CAF4347079.1"/>
    </source>
</evidence>
<evidence type="ECO:0000313" key="16">
    <source>
        <dbReference type="Proteomes" id="UP000663873"/>
    </source>
</evidence>
<dbReference type="InterPro" id="IPR001911">
    <property type="entry name" value="Ribosomal_bS21"/>
</dbReference>
<dbReference type="PANTHER" id="PTHR12050">
    <property type="entry name" value="LEPTIN RECEPTOR-RELATED"/>
    <property type="match status" value="1"/>
</dbReference>
<gene>
    <name evidence="11" type="ORF">HFQ381_LOCUS16492</name>
    <name evidence="14" type="ORF">QYT958_LOCUS15864</name>
    <name evidence="13" type="ORF">TOA249_LOCUS13352</name>
    <name evidence="12" type="ORF">TSG867_LOCUS17969</name>
    <name evidence="10" type="ORF">UJA718_LOCUS5229</name>
</gene>
<dbReference type="PANTHER" id="PTHR12050:SF0">
    <property type="entry name" value="RH04491P"/>
    <property type="match status" value="1"/>
</dbReference>
<dbReference type="Pfam" id="PF01165">
    <property type="entry name" value="Ribosomal_S21"/>
    <property type="match status" value="1"/>
</dbReference>
<keyword evidence="6 9" id="KW-1133">Transmembrane helix</keyword>
<reference evidence="11" key="1">
    <citation type="submission" date="2021-02" db="EMBL/GenBank/DDBJ databases">
        <authorList>
            <person name="Nowell W R."/>
        </authorList>
    </citation>
    <scope>NUCLEOTIDE SEQUENCE</scope>
</reference>
<dbReference type="EMBL" id="CAJOBR010002247">
    <property type="protein sequence ID" value="CAF4667676.1"/>
    <property type="molecule type" value="Genomic_DNA"/>
</dbReference>
<evidence type="ECO:0000256" key="3">
    <source>
        <dbReference type="ARBA" id="ARBA00006640"/>
    </source>
</evidence>
<feature type="transmembrane region" description="Helical" evidence="9">
    <location>
        <begin position="84"/>
        <end position="104"/>
    </location>
</feature>
<dbReference type="GO" id="GO:0016020">
    <property type="term" value="C:membrane"/>
    <property type="evidence" value="ECO:0007669"/>
    <property type="project" value="UniProtKB-SubCell"/>
</dbReference>
<organism evidence="11 15">
    <name type="scientific">Rotaria socialis</name>
    <dbReference type="NCBI Taxonomy" id="392032"/>
    <lineage>
        <taxon>Eukaryota</taxon>
        <taxon>Metazoa</taxon>
        <taxon>Spiralia</taxon>
        <taxon>Gnathifera</taxon>
        <taxon>Rotifera</taxon>
        <taxon>Eurotatoria</taxon>
        <taxon>Bdelloidea</taxon>
        <taxon>Philodinida</taxon>
        <taxon>Philodinidae</taxon>
        <taxon>Rotaria</taxon>
    </lineage>
</organism>
<dbReference type="NCBIfam" id="TIGR00030">
    <property type="entry name" value="S21p"/>
    <property type="match status" value="1"/>
</dbReference>
<comment type="subcellular location">
    <subcellularLocation>
        <location evidence="1">Membrane</location>
        <topology evidence="1">Multi-pass membrane protein</topology>
    </subcellularLocation>
</comment>
<dbReference type="Proteomes" id="UP000663838">
    <property type="component" value="Unassembled WGS sequence"/>
</dbReference>
<evidence type="ECO:0000256" key="6">
    <source>
        <dbReference type="ARBA" id="ARBA00022989"/>
    </source>
</evidence>
<comment type="caution">
    <text evidence="11">The sequence shown here is derived from an EMBL/GenBank/DDBJ whole genome shotgun (WGS) entry which is preliminary data.</text>
</comment>
<evidence type="ECO:0000313" key="12">
    <source>
        <dbReference type="EMBL" id="CAF4462867.1"/>
    </source>
</evidence>
<comment type="similarity">
    <text evidence="3">Belongs to the bacterial ribosomal protein bS21 family.</text>
</comment>
<dbReference type="GO" id="GO:0032511">
    <property type="term" value="P:late endosome to vacuole transport via multivesicular body sorting pathway"/>
    <property type="evidence" value="ECO:0007669"/>
    <property type="project" value="TreeGrafter"/>
</dbReference>
<evidence type="ECO:0000256" key="9">
    <source>
        <dbReference type="SAM" id="Phobius"/>
    </source>
</evidence>
<dbReference type="EMBL" id="CAJOBQ010001173">
    <property type="protein sequence ID" value="CAF4462867.1"/>
    <property type="molecule type" value="Genomic_DNA"/>
</dbReference>
<evidence type="ECO:0000256" key="2">
    <source>
        <dbReference type="ARBA" id="ARBA00005645"/>
    </source>
</evidence>
<dbReference type="GO" id="GO:1990904">
    <property type="term" value="C:ribonucleoprotein complex"/>
    <property type="evidence" value="ECO:0007669"/>
    <property type="project" value="UniProtKB-KW"/>
</dbReference>
<dbReference type="AlphaFoldDB" id="A0A820KXC0"/>
<evidence type="ECO:0000313" key="10">
    <source>
        <dbReference type="EMBL" id="CAF4179669.1"/>
    </source>
</evidence>
<dbReference type="GO" id="GO:0006412">
    <property type="term" value="P:translation"/>
    <property type="evidence" value="ECO:0007669"/>
    <property type="project" value="InterPro"/>
</dbReference>
<dbReference type="Proteomes" id="UP000663862">
    <property type="component" value="Unassembled WGS sequence"/>
</dbReference>
<dbReference type="EMBL" id="CAJOBO010001171">
    <property type="protein sequence ID" value="CAF4347079.1"/>
    <property type="molecule type" value="Genomic_DNA"/>
</dbReference>
<accession>A0A820KXC0</accession>
<evidence type="ECO:0000256" key="1">
    <source>
        <dbReference type="ARBA" id="ARBA00004141"/>
    </source>
</evidence>
<keyword evidence="4 9" id="KW-0812">Transmembrane</keyword>
<name>A0A820KXC0_9BILA</name>
<dbReference type="Proteomes" id="UP000663851">
    <property type="component" value="Unassembled WGS sequence"/>
</dbReference>
<evidence type="ECO:0000256" key="7">
    <source>
        <dbReference type="ARBA" id="ARBA00023136"/>
    </source>
</evidence>
<dbReference type="GO" id="GO:0005768">
    <property type="term" value="C:endosome"/>
    <property type="evidence" value="ECO:0007669"/>
    <property type="project" value="TreeGrafter"/>
</dbReference>
<dbReference type="InterPro" id="IPR007262">
    <property type="entry name" value="Vps55/LEPROT"/>
</dbReference>
<keyword evidence="8" id="KW-0687">Ribonucleoprotein</keyword>
<evidence type="ECO:0000313" key="15">
    <source>
        <dbReference type="Proteomes" id="UP000663851"/>
    </source>
</evidence>
<dbReference type="GO" id="GO:0005840">
    <property type="term" value="C:ribosome"/>
    <property type="evidence" value="ECO:0007669"/>
    <property type="project" value="UniProtKB-KW"/>
</dbReference>
<keyword evidence="7 9" id="KW-0472">Membrane</keyword>